<gene>
    <name evidence="2" type="ORF">BZA70DRAFT_291712</name>
</gene>
<keyword evidence="1" id="KW-1133">Transmembrane helix</keyword>
<protein>
    <submittedName>
        <fullName evidence="2">Uncharacterized protein</fullName>
    </submittedName>
</protein>
<proteinExistence type="predicted"/>
<keyword evidence="1" id="KW-0812">Transmembrane</keyword>
<reference evidence="2 3" key="1">
    <citation type="submission" date="2024-03" db="EMBL/GenBank/DDBJ databases">
        <title>Genome-scale model development and genomic sequencing of the oleaginous clade Lipomyces.</title>
        <authorList>
            <consortium name="Lawrence Berkeley National Laboratory"/>
            <person name="Czajka J.J."/>
            <person name="Han Y."/>
            <person name="Kim J."/>
            <person name="Mondo S.J."/>
            <person name="Hofstad B.A."/>
            <person name="Robles A."/>
            <person name="Haridas S."/>
            <person name="Riley R."/>
            <person name="LaButti K."/>
            <person name="Pangilinan J."/>
            <person name="Andreopoulos W."/>
            <person name="Lipzen A."/>
            <person name="Yan J."/>
            <person name="Wang M."/>
            <person name="Ng V."/>
            <person name="Grigoriev I.V."/>
            <person name="Spatafora J.W."/>
            <person name="Magnuson J.K."/>
            <person name="Baker S.E."/>
            <person name="Pomraning K.R."/>
        </authorList>
    </citation>
    <scope>NUCLEOTIDE SEQUENCE [LARGE SCALE GENOMIC DNA]</scope>
    <source>
        <strain evidence="2 3">Phaff 52-87</strain>
    </source>
</reference>
<evidence type="ECO:0000256" key="1">
    <source>
        <dbReference type="SAM" id="Phobius"/>
    </source>
</evidence>
<dbReference type="EMBL" id="JBBJBU010000014">
    <property type="protein sequence ID" value="KAK7202903.1"/>
    <property type="molecule type" value="Genomic_DNA"/>
</dbReference>
<name>A0ABR1F192_9ASCO</name>
<feature type="transmembrane region" description="Helical" evidence="1">
    <location>
        <begin position="20"/>
        <end position="39"/>
    </location>
</feature>
<evidence type="ECO:0000313" key="2">
    <source>
        <dbReference type="EMBL" id="KAK7202903.1"/>
    </source>
</evidence>
<keyword evidence="3" id="KW-1185">Reference proteome</keyword>
<sequence length="668" mass="74350">MVLWSPAGRISWRLSKQRTILLVAVNVLLVLLIFTRSAFTIDKRESISQFSRLKNAAVSGGKELEEQLDQQDLATRVPTDEELQAHPRPLELLRHCDNEEERYEGQSNMLVSRSGPEQTMLRMDFGFESNKKFDRYNPNVLPFPAGYKHQYFGLARQTKKGPLFLHHELVFCEMEWGHIKVTNRKILKCVGKGNAVQLKLPQWDSKKGSCNPDFLEIAQGQLDPRLFFSPSGEPLMIVGTNGKSNCLSQFIIDLRAVIPDLNEKMKLEHLPIKYTELTELPRNDLHPIEKNYFIFYDAENKPLVHHEFKPRSMTTLDSEFTGRNLLRIDKQTPPACITNLLKKFSDKRFKTLLHQSSNALRVTLCEFPCVPTIHNTVEAAIIHVKYSFDMVPYYKRYMVFMNLTSPYEIVGVSSSLMYAGSDERDMLFTVSMAWDKHFQKRREWEDASDLPAGYVPWSASLTAATYSQMQVSPEALAAAGLADPNAPIVPAVVPAAAPVAPVTDGGFMPMAQGMPAEAAKAPSNFRLRKRQAPAAGFDAPAPVAQAPVAAAPVAPAPVAPAPVAPAAVPAGAAPDIAAIAAGTGPDLTRQGKEITLADEANHETIDEPPAPPEPEHIAKKSKNPLISEYHHGWIDDMLLINIGIRDFDSAIMHVRMRDVVECMQVCSR</sequence>
<dbReference type="GeneID" id="90039833"/>
<dbReference type="RefSeq" id="XP_064765936.1">
    <property type="nucleotide sequence ID" value="XM_064914321.1"/>
</dbReference>
<evidence type="ECO:0000313" key="3">
    <source>
        <dbReference type="Proteomes" id="UP001498771"/>
    </source>
</evidence>
<organism evidence="2 3">
    <name type="scientific">Myxozyma melibiosi</name>
    <dbReference type="NCBI Taxonomy" id="54550"/>
    <lineage>
        <taxon>Eukaryota</taxon>
        <taxon>Fungi</taxon>
        <taxon>Dikarya</taxon>
        <taxon>Ascomycota</taxon>
        <taxon>Saccharomycotina</taxon>
        <taxon>Lipomycetes</taxon>
        <taxon>Lipomycetales</taxon>
        <taxon>Lipomycetaceae</taxon>
        <taxon>Myxozyma</taxon>
    </lineage>
</organism>
<keyword evidence="1" id="KW-0472">Membrane</keyword>
<accession>A0ABR1F192</accession>
<dbReference type="Proteomes" id="UP001498771">
    <property type="component" value="Unassembled WGS sequence"/>
</dbReference>
<comment type="caution">
    <text evidence="2">The sequence shown here is derived from an EMBL/GenBank/DDBJ whole genome shotgun (WGS) entry which is preliminary data.</text>
</comment>